<dbReference type="AlphaFoldDB" id="R0HSB6"/>
<keyword evidence="3" id="KW-1185">Reference proteome</keyword>
<gene>
    <name evidence="2" type="ORF">CARUB_v10015997mg</name>
</gene>
<name>R0HSB6_9BRAS</name>
<sequence length="91" mass="10351">MAITMKFFVTFFFIAFFIVSSLHCHSTTATPPSTSYGIKQQDVQCFYGTETCRRKGNQGCVIFCRDHGYFYGMCTWDACCCHVPYASRGPK</sequence>
<evidence type="ECO:0000313" key="2">
    <source>
        <dbReference type="EMBL" id="EOA32699.1"/>
    </source>
</evidence>
<accession>R0HSB6</accession>
<organism evidence="2 3">
    <name type="scientific">Capsella rubella</name>
    <dbReference type="NCBI Taxonomy" id="81985"/>
    <lineage>
        <taxon>Eukaryota</taxon>
        <taxon>Viridiplantae</taxon>
        <taxon>Streptophyta</taxon>
        <taxon>Embryophyta</taxon>
        <taxon>Tracheophyta</taxon>
        <taxon>Spermatophyta</taxon>
        <taxon>Magnoliopsida</taxon>
        <taxon>eudicotyledons</taxon>
        <taxon>Gunneridae</taxon>
        <taxon>Pentapetalae</taxon>
        <taxon>rosids</taxon>
        <taxon>malvids</taxon>
        <taxon>Brassicales</taxon>
        <taxon>Brassicaceae</taxon>
        <taxon>Camelineae</taxon>
        <taxon>Capsella</taxon>
    </lineage>
</organism>
<proteinExistence type="predicted"/>
<dbReference type="EMBL" id="KB870807">
    <property type="protein sequence ID" value="EOA32699.1"/>
    <property type="molecule type" value="Genomic_DNA"/>
</dbReference>
<protein>
    <recommendedName>
        <fullName evidence="4">Knottin scorpion toxin-like domain-containing protein</fullName>
    </recommendedName>
</protein>
<keyword evidence="1" id="KW-0732">Signal</keyword>
<dbReference type="Proteomes" id="UP000029121">
    <property type="component" value="Unassembled WGS sequence"/>
</dbReference>
<evidence type="ECO:0000256" key="1">
    <source>
        <dbReference type="SAM" id="SignalP"/>
    </source>
</evidence>
<evidence type="ECO:0008006" key="4">
    <source>
        <dbReference type="Google" id="ProtNLM"/>
    </source>
</evidence>
<feature type="signal peptide" evidence="1">
    <location>
        <begin position="1"/>
        <end position="29"/>
    </location>
</feature>
<evidence type="ECO:0000313" key="3">
    <source>
        <dbReference type="Proteomes" id="UP000029121"/>
    </source>
</evidence>
<reference evidence="3" key="1">
    <citation type="journal article" date="2013" name="Nat. Genet.">
        <title>The Capsella rubella genome and the genomic consequences of rapid mating system evolution.</title>
        <authorList>
            <person name="Slotte T."/>
            <person name="Hazzouri K.M."/>
            <person name="Agren J.A."/>
            <person name="Koenig D."/>
            <person name="Maumus F."/>
            <person name="Guo Y.L."/>
            <person name="Steige K."/>
            <person name="Platts A.E."/>
            <person name="Escobar J.S."/>
            <person name="Newman L.K."/>
            <person name="Wang W."/>
            <person name="Mandakova T."/>
            <person name="Vello E."/>
            <person name="Smith L.M."/>
            <person name="Henz S.R."/>
            <person name="Steffen J."/>
            <person name="Takuno S."/>
            <person name="Brandvain Y."/>
            <person name="Coop G."/>
            <person name="Andolfatto P."/>
            <person name="Hu T.T."/>
            <person name="Blanchette M."/>
            <person name="Clark R.M."/>
            <person name="Quesneville H."/>
            <person name="Nordborg M."/>
            <person name="Gaut B.S."/>
            <person name="Lysak M.A."/>
            <person name="Jenkins J."/>
            <person name="Grimwood J."/>
            <person name="Chapman J."/>
            <person name="Prochnik S."/>
            <person name="Shu S."/>
            <person name="Rokhsar D."/>
            <person name="Schmutz J."/>
            <person name="Weigel D."/>
            <person name="Wright S.I."/>
        </authorList>
    </citation>
    <scope>NUCLEOTIDE SEQUENCE [LARGE SCALE GENOMIC DNA]</scope>
    <source>
        <strain evidence="3">cv. Monte Gargano</strain>
    </source>
</reference>
<feature type="chain" id="PRO_5004352236" description="Knottin scorpion toxin-like domain-containing protein" evidence="1">
    <location>
        <begin position="30"/>
        <end position="91"/>
    </location>
</feature>